<proteinExistence type="predicted"/>
<dbReference type="AlphaFoldDB" id="A0A6C0ANB0"/>
<evidence type="ECO:0008006" key="3">
    <source>
        <dbReference type="Google" id="ProtNLM"/>
    </source>
</evidence>
<sequence length="135" mass="15936">MSSEDNLESTDFRNLPTLLTEWKKLQEDKQKLLDEKKQINDRIREHDKRAQAMQKMILPIMKNHSIGALDLKSSNARALFKKRVIKSPLGIKEMKTYFKEHFKTAEEADKLLAFLDTKRDTIIRESLVYEKNEMP</sequence>
<organism evidence="2">
    <name type="scientific">viral metagenome</name>
    <dbReference type="NCBI Taxonomy" id="1070528"/>
    <lineage>
        <taxon>unclassified sequences</taxon>
        <taxon>metagenomes</taxon>
        <taxon>organismal metagenomes</taxon>
    </lineage>
</organism>
<feature type="coiled-coil region" evidence="1">
    <location>
        <begin position="22"/>
        <end position="56"/>
    </location>
</feature>
<evidence type="ECO:0000313" key="2">
    <source>
        <dbReference type="EMBL" id="QHS80973.1"/>
    </source>
</evidence>
<reference evidence="2" key="1">
    <citation type="journal article" date="2020" name="Nature">
        <title>Giant virus diversity and host interactions through global metagenomics.</title>
        <authorList>
            <person name="Schulz F."/>
            <person name="Roux S."/>
            <person name="Paez-Espino D."/>
            <person name="Jungbluth S."/>
            <person name="Walsh D.A."/>
            <person name="Denef V.J."/>
            <person name="McMahon K.D."/>
            <person name="Konstantinidis K.T."/>
            <person name="Eloe-Fadrosh E.A."/>
            <person name="Kyrpides N.C."/>
            <person name="Woyke T."/>
        </authorList>
    </citation>
    <scope>NUCLEOTIDE SEQUENCE</scope>
    <source>
        <strain evidence="2">GVMAG-S-1101161-73</strain>
    </source>
</reference>
<name>A0A6C0ANB0_9ZZZZ</name>
<keyword evidence="1" id="KW-0175">Coiled coil</keyword>
<dbReference type="EMBL" id="MN740728">
    <property type="protein sequence ID" value="QHS80973.1"/>
    <property type="molecule type" value="Genomic_DNA"/>
</dbReference>
<protein>
    <recommendedName>
        <fullName evidence="3">Host-nuclease inhibitor protein</fullName>
    </recommendedName>
</protein>
<accession>A0A6C0ANB0</accession>
<evidence type="ECO:0000256" key="1">
    <source>
        <dbReference type="SAM" id="Coils"/>
    </source>
</evidence>